<keyword evidence="4 6" id="KW-1133">Transmembrane helix</keyword>
<dbReference type="GO" id="GO:0055085">
    <property type="term" value="P:transmembrane transport"/>
    <property type="evidence" value="ECO:0007669"/>
    <property type="project" value="UniProtKB-UniRule"/>
</dbReference>
<evidence type="ECO:0000256" key="2">
    <source>
        <dbReference type="ARBA" id="ARBA00022475"/>
    </source>
</evidence>
<evidence type="ECO:0000313" key="9">
    <source>
        <dbReference type="Proteomes" id="UP000474104"/>
    </source>
</evidence>
<evidence type="ECO:0000256" key="1">
    <source>
        <dbReference type="ARBA" id="ARBA00004651"/>
    </source>
</evidence>
<evidence type="ECO:0000256" key="5">
    <source>
        <dbReference type="ARBA" id="ARBA00023136"/>
    </source>
</evidence>
<evidence type="ECO:0000256" key="3">
    <source>
        <dbReference type="ARBA" id="ARBA00022692"/>
    </source>
</evidence>
<feature type="transmembrane region" description="Helical" evidence="6">
    <location>
        <begin position="199"/>
        <end position="222"/>
    </location>
</feature>
<feature type="transmembrane region" description="Helical" evidence="6">
    <location>
        <begin position="15"/>
        <end position="35"/>
    </location>
</feature>
<dbReference type="InterPro" id="IPR003838">
    <property type="entry name" value="ABC3_permease_C"/>
</dbReference>
<keyword evidence="3 6" id="KW-0812">Transmembrane</keyword>
<dbReference type="InterPro" id="IPR027022">
    <property type="entry name" value="ABC_permease_BceB-typ"/>
</dbReference>
<feature type="transmembrane region" description="Helical" evidence="6">
    <location>
        <begin position="598"/>
        <end position="621"/>
    </location>
</feature>
<keyword evidence="2 6" id="KW-1003">Cell membrane</keyword>
<evidence type="ECO:0000259" key="7">
    <source>
        <dbReference type="Pfam" id="PF02687"/>
    </source>
</evidence>
<comment type="subcellular location">
    <subcellularLocation>
        <location evidence="1 6">Cell membrane</location>
        <topology evidence="1 6">Multi-pass membrane protein</topology>
    </subcellularLocation>
</comment>
<sequence length="668" mass="74626">MNHLSMALKNLKNNFSFYALYLLSISFVITIFFAFTSFSMNKIMLEKISGDGRVETMCNTISIFLMAFVIFYMSYSNRFFLRRRTKELGIYALLGYRKSTILSLLTAENLLSCFGAFVIGILLGGLFHKGIVFGITKLLNLTLNNSEIPFFSLNAMVKTACFVFAIIIILSLSNSRFLFKSSLMDLVRFEKSAEKQTKFHLVPSIIGFVSVILGYCIALDILRGEKSVWFSVGFYVVGMLTFTLILFGTVLFIASFLPYAVQAGQKNKKKFYTETRIITSPGFIYRMRSNSKTLIMLTLLSAATLTVSSIMALTLYYPIAAISRIAPSEIECRIEKENDLSAIMEIVNNDSSGDDITFLQTDIYKVTSTARQLPMEYSVGTSKGDADNEKILRNAGFECISYSDYTAILKAQGRQKALEQFTALNNNECIFVRYQPASGKDETGSTYPLLINNTEIPVTVTMTTLDNPISFANSVGTLIVSDSLYKMISEHAAPETKVLSINGNSITGNEDLFQALSAYLDKSPYLQGNSHRIHEVVSLSSSTFLLIGFLVVLFFIATGSILYFNNISAIADSKSDYDILTKMGYTNRTIKKIIKKQAITFFSIPFLFGLTDCIFATLVYKTALMQNLLANSIVLYAPTILAIALTLIIYLIYYCMTVHTCCKMVLEK</sequence>
<dbReference type="Pfam" id="PF02687">
    <property type="entry name" value="FtsX"/>
    <property type="match status" value="1"/>
</dbReference>
<keyword evidence="5 6" id="KW-0472">Membrane</keyword>
<dbReference type="OrthoDB" id="9781780at2"/>
<evidence type="ECO:0000256" key="4">
    <source>
        <dbReference type="ARBA" id="ARBA00022989"/>
    </source>
</evidence>
<gene>
    <name evidence="8" type="ORF">FMM80_29675</name>
</gene>
<accession>A0A9X5CD86</accession>
<name>A0A9X5CD86_9FIRM</name>
<feature type="transmembrane region" description="Helical" evidence="6">
    <location>
        <begin position="228"/>
        <end position="261"/>
    </location>
</feature>
<feature type="transmembrane region" description="Helical" evidence="6">
    <location>
        <begin position="155"/>
        <end position="179"/>
    </location>
</feature>
<keyword evidence="6" id="KW-0813">Transport</keyword>
<dbReference type="Proteomes" id="UP000474104">
    <property type="component" value="Unassembled WGS sequence"/>
</dbReference>
<protein>
    <submittedName>
        <fullName evidence="8">ABC transporter permease</fullName>
    </submittedName>
</protein>
<dbReference type="GO" id="GO:0005886">
    <property type="term" value="C:plasma membrane"/>
    <property type="evidence" value="ECO:0007669"/>
    <property type="project" value="UniProtKB-SubCell"/>
</dbReference>
<comment type="caution">
    <text evidence="8">The sequence shown here is derived from an EMBL/GenBank/DDBJ whole genome shotgun (WGS) entry which is preliminary data.</text>
</comment>
<dbReference type="PANTHER" id="PTHR46795">
    <property type="entry name" value="ABC TRANSPORTER PERMEASE-RELATED-RELATED"/>
    <property type="match status" value="1"/>
</dbReference>
<feature type="transmembrane region" description="Helical" evidence="6">
    <location>
        <begin position="56"/>
        <end position="76"/>
    </location>
</feature>
<dbReference type="RefSeq" id="WP_004083119.1">
    <property type="nucleotide sequence ID" value="NZ_VIRB01000167.1"/>
</dbReference>
<feature type="transmembrane region" description="Helical" evidence="6">
    <location>
        <begin position="294"/>
        <end position="317"/>
    </location>
</feature>
<comment type="similarity">
    <text evidence="6">Belongs to the ABC-4 integral membrane protein family.</text>
</comment>
<dbReference type="EMBL" id="VIRB01000167">
    <property type="protein sequence ID" value="NDO72570.1"/>
    <property type="molecule type" value="Genomic_DNA"/>
</dbReference>
<organism evidence="8 9">
    <name type="scientific">Schaedlerella arabinosiphila</name>
    <dbReference type="NCBI Taxonomy" id="2044587"/>
    <lineage>
        <taxon>Bacteria</taxon>
        <taxon>Bacillati</taxon>
        <taxon>Bacillota</taxon>
        <taxon>Clostridia</taxon>
        <taxon>Lachnospirales</taxon>
        <taxon>Lachnospiraceae</taxon>
        <taxon>Schaedlerella</taxon>
    </lineage>
</organism>
<feature type="domain" description="ABC3 transporter permease C-terminal" evidence="7">
    <location>
        <begin position="60"/>
        <end position="172"/>
    </location>
</feature>
<dbReference type="InterPro" id="IPR052536">
    <property type="entry name" value="ABC-4_Integral_Memb_Prot"/>
</dbReference>
<evidence type="ECO:0000256" key="6">
    <source>
        <dbReference type="PIRNR" id="PIRNR018968"/>
    </source>
</evidence>
<feature type="transmembrane region" description="Helical" evidence="6">
    <location>
        <begin position="544"/>
        <end position="564"/>
    </location>
</feature>
<dbReference type="PIRSF" id="PIRSF018968">
    <property type="entry name" value="ABC_permease_BceB"/>
    <property type="match status" value="1"/>
</dbReference>
<evidence type="ECO:0000313" key="8">
    <source>
        <dbReference type="EMBL" id="NDO72570.1"/>
    </source>
</evidence>
<proteinExistence type="inferred from homology"/>
<reference evidence="8 9" key="1">
    <citation type="submission" date="2019-07" db="EMBL/GenBank/DDBJ databases">
        <title>Draft genome sequences of 15 bacterial species constituting the stable defined intestinal microbiota of the GM15 gnotobiotic mouse model.</title>
        <authorList>
            <person name="Elie C."/>
            <person name="Mathieu A."/>
            <person name="Saliou A."/>
            <person name="Darnaud M."/>
            <person name="Leulier F."/>
            <person name="Tamellini A."/>
        </authorList>
    </citation>
    <scope>NUCLEOTIDE SEQUENCE [LARGE SCALE GENOMIC DNA]</scope>
    <source>
        <strain evidence="9">ASF 502</strain>
    </source>
</reference>
<dbReference type="PANTHER" id="PTHR46795:SF3">
    <property type="entry name" value="ABC TRANSPORTER PERMEASE"/>
    <property type="match status" value="1"/>
</dbReference>
<dbReference type="AlphaFoldDB" id="A0A9X5CD86"/>
<feature type="transmembrane region" description="Helical" evidence="6">
    <location>
        <begin position="633"/>
        <end position="654"/>
    </location>
</feature>